<comment type="caution">
    <text evidence="2">The sequence shown here is derived from an EMBL/GenBank/DDBJ whole genome shotgun (WGS) entry which is preliminary data.</text>
</comment>
<proteinExistence type="predicted"/>
<feature type="region of interest" description="Disordered" evidence="1">
    <location>
        <begin position="144"/>
        <end position="169"/>
    </location>
</feature>
<gene>
    <name evidence="2" type="ORF">D9619_009222</name>
</gene>
<evidence type="ECO:0000256" key="1">
    <source>
        <dbReference type="SAM" id="MobiDB-lite"/>
    </source>
</evidence>
<evidence type="ECO:0000313" key="2">
    <source>
        <dbReference type="EMBL" id="KAF5329694.1"/>
    </source>
</evidence>
<keyword evidence="3" id="KW-1185">Reference proteome</keyword>
<dbReference type="AlphaFoldDB" id="A0A8H5BUX1"/>
<name>A0A8H5BUX1_9AGAR</name>
<evidence type="ECO:0000313" key="3">
    <source>
        <dbReference type="Proteomes" id="UP000567179"/>
    </source>
</evidence>
<feature type="compositionally biased region" description="Polar residues" evidence="1">
    <location>
        <begin position="157"/>
        <end position="168"/>
    </location>
</feature>
<protein>
    <submittedName>
        <fullName evidence="2">Uncharacterized protein</fullName>
    </submittedName>
</protein>
<dbReference type="EMBL" id="JAACJJ010000002">
    <property type="protein sequence ID" value="KAF5329694.1"/>
    <property type="molecule type" value="Genomic_DNA"/>
</dbReference>
<organism evidence="2 3">
    <name type="scientific">Psilocybe cf. subviscida</name>
    <dbReference type="NCBI Taxonomy" id="2480587"/>
    <lineage>
        <taxon>Eukaryota</taxon>
        <taxon>Fungi</taxon>
        <taxon>Dikarya</taxon>
        <taxon>Basidiomycota</taxon>
        <taxon>Agaricomycotina</taxon>
        <taxon>Agaricomycetes</taxon>
        <taxon>Agaricomycetidae</taxon>
        <taxon>Agaricales</taxon>
        <taxon>Agaricineae</taxon>
        <taxon>Strophariaceae</taxon>
        <taxon>Psilocybe</taxon>
    </lineage>
</organism>
<dbReference type="Proteomes" id="UP000567179">
    <property type="component" value="Unassembled WGS sequence"/>
</dbReference>
<accession>A0A8H5BUX1</accession>
<reference evidence="2 3" key="1">
    <citation type="journal article" date="2020" name="ISME J.">
        <title>Uncovering the hidden diversity of litter-decomposition mechanisms in mushroom-forming fungi.</title>
        <authorList>
            <person name="Floudas D."/>
            <person name="Bentzer J."/>
            <person name="Ahren D."/>
            <person name="Johansson T."/>
            <person name="Persson P."/>
            <person name="Tunlid A."/>
        </authorList>
    </citation>
    <scope>NUCLEOTIDE SEQUENCE [LARGE SCALE GENOMIC DNA]</scope>
    <source>
        <strain evidence="2 3">CBS 101986</strain>
    </source>
</reference>
<sequence length="184" mass="20593">MSLQVRRKPTRHSTRRMALLHTGSYSLWLPLVLRFYRWCSSRRHSRFLPAAVLFNPASCPYRPFFWVTTLSAFASSGKPSPSLPMDNSLYYPVYCPQLGPLHLATDIRQPLPSIPATLDTIHQLPPQVVTASADDARNRSLCSVRSHPGRQDATKAVLTSPTPSNSKYSFDVLERKTGGRGLAQ</sequence>